<dbReference type="AlphaFoldDB" id="A0A7G5BZ49"/>
<evidence type="ECO:0000313" key="2">
    <source>
        <dbReference type="Proteomes" id="UP000515679"/>
    </source>
</evidence>
<evidence type="ECO:0000313" key="1">
    <source>
        <dbReference type="EMBL" id="QMV42233.1"/>
    </source>
</evidence>
<evidence type="ECO:0008006" key="3">
    <source>
        <dbReference type="Google" id="ProtNLM"/>
    </source>
</evidence>
<organism evidence="1 2">
    <name type="scientific">Cohnella cholangitidis</name>
    <dbReference type="NCBI Taxonomy" id="2598458"/>
    <lineage>
        <taxon>Bacteria</taxon>
        <taxon>Bacillati</taxon>
        <taxon>Bacillota</taxon>
        <taxon>Bacilli</taxon>
        <taxon>Bacillales</taxon>
        <taxon>Paenibacillaceae</taxon>
        <taxon>Cohnella</taxon>
    </lineage>
</organism>
<name>A0A7G5BZ49_9BACL</name>
<reference evidence="1 2" key="1">
    <citation type="submission" date="2019-07" db="EMBL/GenBank/DDBJ databases">
        <authorList>
            <person name="Kim J.K."/>
            <person name="Cheong H.-M."/>
            <person name="Choi Y."/>
            <person name="Hwang K.J."/>
            <person name="Lee S."/>
            <person name="Choi C."/>
        </authorList>
    </citation>
    <scope>NUCLEOTIDE SEQUENCE [LARGE SCALE GENOMIC DNA]</scope>
    <source>
        <strain evidence="1 2">KS 22</strain>
    </source>
</reference>
<proteinExistence type="predicted"/>
<accession>A0A7G5BZ49</accession>
<protein>
    <recommendedName>
        <fullName evidence="3">Pyridoxamine 5'-phosphate oxidase</fullName>
    </recommendedName>
</protein>
<dbReference type="EMBL" id="CP041969">
    <property type="protein sequence ID" value="QMV42233.1"/>
    <property type="molecule type" value="Genomic_DNA"/>
</dbReference>
<gene>
    <name evidence="1" type="ORF">FPL14_14290</name>
</gene>
<keyword evidence="2" id="KW-1185">Reference proteome</keyword>
<dbReference type="RefSeq" id="WP_182303628.1">
    <property type="nucleotide sequence ID" value="NZ_CP041969.1"/>
</dbReference>
<dbReference type="Proteomes" id="UP000515679">
    <property type="component" value="Chromosome"/>
</dbReference>
<dbReference type="KEGG" id="cchl:FPL14_14290"/>
<sequence length="156" mass="17719">MKRWPADLARLLDRQVPIFIHVAAAHDEMPPMSCRGYFARTDERSGQVWIGILKSQWARLQPYIQRKSKLAALLTCGLDNESYQVKGTFVERRSCSDEDNATLEDQIKITFRHYPNLVPLVSVHPSDCLCIGIEVQSIYQQTPGKDAGALIYERGV</sequence>